<evidence type="ECO:0000313" key="2">
    <source>
        <dbReference type="Proteomes" id="UP000271031"/>
    </source>
</evidence>
<evidence type="ECO:0000313" key="1">
    <source>
        <dbReference type="EMBL" id="RNB78956.1"/>
    </source>
</evidence>
<protein>
    <submittedName>
        <fullName evidence="1">DUF1573 domain-containing protein</fullName>
    </submittedName>
</protein>
<comment type="caution">
    <text evidence="1">The sequence shown here is derived from an EMBL/GenBank/DDBJ whole genome shotgun (WGS) entry which is preliminary data.</text>
</comment>
<dbReference type="Proteomes" id="UP000271031">
    <property type="component" value="Unassembled WGS sequence"/>
</dbReference>
<name>A0A3M8CT27_9BACL</name>
<dbReference type="RefSeq" id="WP_122921574.1">
    <property type="nucleotide sequence ID" value="NZ_RHHQ01000030.1"/>
</dbReference>
<reference evidence="1 2" key="1">
    <citation type="submission" date="2018-10" db="EMBL/GenBank/DDBJ databases">
        <title>Phylogenomics of Brevibacillus.</title>
        <authorList>
            <person name="Dunlap C."/>
        </authorList>
    </citation>
    <scope>NUCLEOTIDE SEQUENCE [LARGE SCALE GENOMIC DNA]</scope>
    <source>
        <strain evidence="1 2">JCM 15716</strain>
    </source>
</reference>
<proteinExistence type="predicted"/>
<dbReference type="AlphaFoldDB" id="A0A3M8CT27"/>
<keyword evidence="2" id="KW-1185">Reference proteome</keyword>
<gene>
    <name evidence="1" type="ORF">EDM56_29875</name>
</gene>
<sequence length="131" mass="14633">MGKISLEEFQDQVSQLLIRHRSVLDVLSKTQESTARVNRALTKAVTECGCVEVSARKQPYDTDKSLKEHQSHLDTHYSGPLCEHCKDVLTAELGKNLFYLTALCNIADIKLADVLETEGKRLNTLGVFNLS</sequence>
<dbReference type="OrthoDB" id="2988649at2"/>
<accession>A0A3M8CT27</accession>
<organism evidence="1 2">
    <name type="scientific">Brevibacillus fluminis</name>
    <dbReference type="NCBI Taxonomy" id="511487"/>
    <lineage>
        <taxon>Bacteria</taxon>
        <taxon>Bacillati</taxon>
        <taxon>Bacillota</taxon>
        <taxon>Bacilli</taxon>
        <taxon>Bacillales</taxon>
        <taxon>Paenibacillaceae</taxon>
        <taxon>Brevibacillus</taxon>
    </lineage>
</organism>
<dbReference type="EMBL" id="RHHQ01000030">
    <property type="protein sequence ID" value="RNB78956.1"/>
    <property type="molecule type" value="Genomic_DNA"/>
</dbReference>